<name>A0A3E1Y3B9_9BACT</name>
<evidence type="ECO:0000259" key="1">
    <source>
        <dbReference type="Pfam" id="PF13751"/>
    </source>
</evidence>
<organism evidence="2 3">
    <name type="scientific">Chitinophaga silvatica</name>
    <dbReference type="NCBI Taxonomy" id="2282649"/>
    <lineage>
        <taxon>Bacteria</taxon>
        <taxon>Pseudomonadati</taxon>
        <taxon>Bacteroidota</taxon>
        <taxon>Chitinophagia</taxon>
        <taxon>Chitinophagales</taxon>
        <taxon>Chitinophagaceae</taxon>
        <taxon>Chitinophaga</taxon>
    </lineage>
</organism>
<evidence type="ECO:0000313" key="2">
    <source>
        <dbReference type="EMBL" id="RFS19126.1"/>
    </source>
</evidence>
<reference evidence="2 3" key="1">
    <citation type="submission" date="2018-07" db="EMBL/GenBank/DDBJ databases">
        <title>Chitinophaga K2CV101002-2 sp. nov., isolated from a monsoon evergreen broad-leaved forest soil.</title>
        <authorList>
            <person name="Lv Y."/>
        </authorList>
    </citation>
    <scope>NUCLEOTIDE SEQUENCE [LARGE SCALE GENOMIC DNA]</scope>
    <source>
        <strain evidence="2 3">GDMCC 1.1288</strain>
    </source>
</reference>
<dbReference type="EMBL" id="QPMM01000016">
    <property type="protein sequence ID" value="RFS19126.1"/>
    <property type="molecule type" value="Genomic_DNA"/>
</dbReference>
<accession>A0A3E1Y3B9</accession>
<evidence type="ECO:0000313" key="3">
    <source>
        <dbReference type="Proteomes" id="UP000260644"/>
    </source>
</evidence>
<comment type="caution">
    <text evidence="2">The sequence shown here is derived from an EMBL/GenBank/DDBJ whole genome shotgun (WGS) entry which is preliminary data.</text>
</comment>
<dbReference type="Pfam" id="PF13751">
    <property type="entry name" value="DDE_Tnp_1_6"/>
    <property type="match status" value="1"/>
</dbReference>
<dbReference type="InterPro" id="IPR025668">
    <property type="entry name" value="Tnp_DDE_dom"/>
</dbReference>
<dbReference type="Proteomes" id="UP000260644">
    <property type="component" value="Unassembled WGS sequence"/>
</dbReference>
<gene>
    <name evidence="2" type="ORF">DVR12_25305</name>
</gene>
<protein>
    <recommendedName>
        <fullName evidence="1">Transposase DDE domain-containing protein</fullName>
    </recommendedName>
</protein>
<sequence>MNNSFRRFNLRGILKVQTAFGLVAMAHNLRKICIKLHNQAMVA</sequence>
<dbReference type="AlphaFoldDB" id="A0A3E1Y3B9"/>
<keyword evidence="3" id="KW-1185">Reference proteome</keyword>
<dbReference type="OrthoDB" id="1121830at2"/>
<feature type="domain" description="Transposase DDE" evidence="1">
    <location>
        <begin position="2"/>
        <end position="33"/>
    </location>
</feature>
<proteinExistence type="predicted"/>